<protein>
    <submittedName>
        <fullName evidence="1">Uncharacterized protein</fullName>
    </submittedName>
</protein>
<reference evidence="1 2" key="1">
    <citation type="submission" date="2023-11" db="EMBL/GenBank/DDBJ databases">
        <authorList>
            <person name="Okamura Y."/>
        </authorList>
    </citation>
    <scope>NUCLEOTIDE SEQUENCE [LARGE SCALE GENOMIC DNA]</scope>
</reference>
<dbReference type="Proteomes" id="UP001497472">
    <property type="component" value="Unassembled WGS sequence"/>
</dbReference>
<sequence>MSDDISLRCRADELFSVSLAPLPRTMPRVPFRACLTRTVYICYTLLVDTPLFCLAARKENVVEPNNTIPINI</sequence>
<evidence type="ECO:0000313" key="2">
    <source>
        <dbReference type="Proteomes" id="UP001497472"/>
    </source>
</evidence>
<keyword evidence="2" id="KW-1185">Reference proteome</keyword>
<dbReference type="AlphaFoldDB" id="A0AAV1JKP9"/>
<comment type="caution">
    <text evidence="1">The sequence shown here is derived from an EMBL/GenBank/DDBJ whole genome shotgun (WGS) entry which is preliminary data.</text>
</comment>
<accession>A0AAV1JKP9</accession>
<proteinExistence type="predicted"/>
<evidence type="ECO:0000313" key="1">
    <source>
        <dbReference type="EMBL" id="CAK1549168.1"/>
    </source>
</evidence>
<dbReference type="EMBL" id="CAVLEF010000011">
    <property type="protein sequence ID" value="CAK1549168.1"/>
    <property type="molecule type" value="Genomic_DNA"/>
</dbReference>
<name>A0AAV1JKP9_9NEOP</name>
<organism evidence="1 2">
    <name type="scientific">Leptosia nina</name>
    <dbReference type="NCBI Taxonomy" id="320188"/>
    <lineage>
        <taxon>Eukaryota</taxon>
        <taxon>Metazoa</taxon>
        <taxon>Ecdysozoa</taxon>
        <taxon>Arthropoda</taxon>
        <taxon>Hexapoda</taxon>
        <taxon>Insecta</taxon>
        <taxon>Pterygota</taxon>
        <taxon>Neoptera</taxon>
        <taxon>Endopterygota</taxon>
        <taxon>Lepidoptera</taxon>
        <taxon>Glossata</taxon>
        <taxon>Ditrysia</taxon>
        <taxon>Papilionoidea</taxon>
        <taxon>Pieridae</taxon>
        <taxon>Pierinae</taxon>
        <taxon>Leptosia</taxon>
    </lineage>
</organism>
<gene>
    <name evidence="1" type="ORF">LNINA_LOCUS8493</name>
</gene>